<keyword evidence="2" id="KW-1185">Reference proteome</keyword>
<dbReference type="RefSeq" id="WP_124867069.1">
    <property type="nucleotide sequence ID" value="NZ_CP034183.1"/>
</dbReference>
<organism evidence="1 2">
    <name type="scientific">Deinococcus psychrotolerans</name>
    <dbReference type="NCBI Taxonomy" id="2489213"/>
    <lineage>
        <taxon>Bacteria</taxon>
        <taxon>Thermotogati</taxon>
        <taxon>Deinococcota</taxon>
        <taxon>Deinococci</taxon>
        <taxon>Deinococcales</taxon>
        <taxon>Deinococcaceae</taxon>
        <taxon>Deinococcus</taxon>
    </lineage>
</organism>
<evidence type="ECO:0000313" key="1">
    <source>
        <dbReference type="EMBL" id="AZI41355.1"/>
    </source>
</evidence>
<protein>
    <submittedName>
        <fullName evidence="1">Uncharacterized protein</fullName>
    </submittedName>
</protein>
<proteinExistence type="predicted"/>
<dbReference type="AlphaFoldDB" id="A0A3G8Y843"/>
<sequence>MFNLFAKKPPANPNVKDLGGGVYNVRLRTLRHGDTVTLRFTKAAHIGVAEEGKGYVLRKGIVSSEHFDRGEIAVYFDDKYRITGTEAEGVEFVPVSEWPRGE</sequence>
<dbReference type="Proteomes" id="UP000276417">
    <property type="component" value="Chromosome 1"/>
</dbReference>
<dbReference type="EMBL" id="CP034183">
    <property type="protein sequence ID" value="AZI41355.1"/>
    <property type="molecule type" value="Genomic_DNA"/>
</dbReference>
<reference evidence="1 2" key="1">
    <citation type="submission" date="2018-11" db="EMBL/GenBank/DDBJ databases">
        <title>Deinococcus shelandsis sp. nov., isolated from South Shetland Islands soil of Antarctica.</title>
        <authorList>
            <person name="Tian J."/>
        </authorList>
    </citation>
    <scope>NUCLEOTIDE SEQUENCE [LARGE SCALE GENOMIC DNA]</scope>
    <source>
        <strain evidence="1 2">S14-83T</strain>
    </source>
</reference>
<dbReference type="OrthoDB" id="69154at2"/>
<name>A0A3G8Y843_9DEIO</name>
<accession>A0A3G8Y843</accession>
<dbReference type="KEGG" id="dph:EHF33_00155"/>
<evidence type="ECO:0000313" key="2">
    <source>
        <dbReference type="Proteomes" id="UP000276417"/>
    </source>
</evidence>
<gene>
    <name evidence="1" type="ORF">EHF33_00155</name>
</gene>